<dbReference type="InterPro" id="IPR003439">
    <property type="entry name" value="ABC_transporter-like_ATP-bd"/>
</dbReference>
<proteinExistence type="inferred from homology"/>
<accession>X1Q9F0</accession>
<reference evidence="6" key="1">
    <citation type="journal article" date="2014" name="Front. Microbiol.">
        <title>High frequency of phylogenetically diverse reductive dehalogenase-homologous genes in deep subseafloor sedimentary metagenomes.</title>
        <authorList>
            <person name="Kawai M."/>
            <person name="Futagami T."/>
            <person name="Toyoda A."/>
            <person name="Takaki Y."/>
            <person name="Nishi S."/>
            <person name="Hori S."/>
            <person name="Arai W."/>
            <person name="Tsubouchi T."/>
            <person name="Morono Y."/>
            <person name="Uchiyama I."/>
            <person name="Ito T."/>
            <person name="Fujiyama A."/>
            <person name="Inagaki F."/>
            <person name="Takami H."/>
        </authorList>
    </citation>
    <scope>NUCLEOTIDE SEQUENCE</scope>
    <source>
        <strain evidence="6">Expedition CK06-06</strain>
    </source>
</reference>
<evidence type="ECO:0000313" key="6">
    <source>
        <dbReference type="EMBL" id="GAI39899.1"/>
    </source>
</evidence>
<dbReference type="InterPro" id="IPR027417">
    <property type="entry name" value="P-loop_NTPase"/>
</dbReference>
<evidence type="ECO:0000256" key="3">
    <source>
        <dbReference type="ARBA" id="ARBA00022741"/>
    </source>
</evidence>
<feature type="domain" description="ABC transporter" evidence="5">
    <location>
        <begin position="33"/>
        <end position="82"/>
    </location>
</feature>
<keyword evidence="2" id="KW-0813">Transport</keyword>
<dbReference type="GO" id="GO:0016887">
    <property type="term" value="F:ATP hydrolysis activity"/>
    <property type="evidence" value="ECO:0007669"/>
    <property type="project" value="InterPro"/>
</dbReference>
<dbReference type="InterPro" id="IPR050763">
    <property type="entry name" value="ABC_transporter_ATP-binding"/>
</dbReference>
<evidence type="ECO:0000256" key="2">
    <source>
        <dbReference type="ARBA" id="ARBA00022448"/>
    </source>
</evidence>
<gene>
    <name evidence="6" type="ORF">S06H3_38850</name>
</gene>
<comment type="caution">
    <text evidence="6">The sequence shown here is derived from an EMBL/GenBank/DDBJ whole genome shotgun (WGS) entry which is preliminary data.</text>
</comment>
<evidence type="ECO:0000256" key="4">
    <source>
        <dbReference type="ARBA" id="ARBA00022840"/>
    </source>
</evidence>
<dbReference type="Pfam" id="PF00005">
    <property type="entry name" value="ABC_tran"/>
    <property type="match status" value="1"/>
</dbReference>
<protein>
    <recommendedName>
        <fullName evidence="5">ABC transporter domain-containing protein</fullName>
    </recommendedName>
</protein>
<dbReference type="EMBL" id="BARV01023713">
    <property type="protein sequence ID" value="GAI39899.1"/>
    <property type="molecule type" value="Genomic_DNA"/>
</dbReference>
<dbReference type="Gene3D" id="3.40.50.300">
    <property type="entry name" value="P-loop containing nucleotide triphosphate hydrolases"/>
    <property type="match status" value="1"/>
</dbReference>
<dbReference type="AlphaFoldDB" id="X1Q9F0"/>
<dbReference type="SUPFAM" id="SSF52540">
    <property type="entry name" value="P-loop containing nucleoside triphosphate hydrolases"/>
    <property type="match status" value="1"/>
</dbReference>
<dbReference type="PANTHER" id="PTHR42711">
    <property type="entry name" value="ABC TRANSPORTER ATP-BINDING PROTEIN"/>
    <property type="match status" value="1"/>
</dbReference>
<comment type="similarity">
    <text evidence="1">Belongs to the ABC transporter superfamily.</text>
</comment>
<keyword evidence="4" id="KW-0067">ATP-binding</keyword>
<sequence length="94" mass="10169">MTSDRIESTRASDNLAIQTFNLTKIFNGLVAVDGIELNIKRGELFALLGPNGAGKTTAINMLCCLLKPTSGTATIMGYDINQHLYPCSMQCLFP</sequence>
<dbReference type="GO" id="GO:0005524">
    <property type="term" value="F:ATP binding"/>
    <property type="evidence" value="ECO:0007669"/>
    <property type="project" value="UniProtKB-KW"/>
</dbReference>
<evidence type="ECO:0000256" key="1">
    <source>
        <dbReference type="ARBA" id="ARBA00005417"/>
    </source>
</evidence>
<organism evidence="6">
    <name type="scientific">marine sediment metagenome</name>
    <dbReference type="NCBI Taxonomy" id="412755"/>
    <lineage>
        <taxon>unclassified sequences</taxon>
        <taxon>metagenomes</taxon>
        <taxon>ecological metagenomes</taxon>
    </lineage>
</organism>
<evidence type="ECO:0000259" key="5">
    <source>
        <dbReference type="Pfam" id="PF00005"/>
    </source>
</evidence>
<name>X1Q9F0_9ZZZZ</name>
<keyword evidence="3" id="KW-0547">Nucleotide-binding</keyword>
<dbReference type="PANTHER" id="PTHR42711:SF5">
    <property type="entry name" value="ABC TRANSPORTER ATP-BINDING PROTEIN NATA"/>
    <property type="match status" value="1"/>
</dbReference>